<feature type="region of interest" description="Disordered" evidence="2">
    <location>
        <begin position="666"/>
        <end position="694"/>
    </location>
</feature>
<evidence type="ECO:0000256" key="4">
    <source>
        <dbReference type="SAM" id="SignalP"/>
    </source>
</evidence>
<feature type="region of interest" description="Disordered" evidence="2">
    <location>
        <begin position="38"/>
        <end position="81"/>
    </location>
</feature>
<feature type="region of interest" description="Disordered" evidence="2">
    <location>
        <begin position="874"/>
        <end position="896"/>
    </location>
</feature>
<keyword evidence="7" id="KW-1185">Reference proteome</keyword>
<feature type="compositionally biased region" description="Basic and acidic residues" evidence="2">
    <location>
        <begin position="1107"/>
        <end position="1116"/>
    </location>
</feature>
<evidence type="ECO:0000313" key="7">
    <source>
        <dbReference type="Proteomes" id="UP000770717"/>
    </source>
</evidence>
<evidence type="ECO:0000256" key="3">
    <source>
        <dbReference type="SAM" id="Phobius"/>
    </source>
</evidence>
<feature type="compositionally biased region" description="Polar residues" evidence="2">
    <location>
        <begin position="1095"/>
        <end position="1106"/>
    </location>
</feature>
<feature type="compositionally biased region" description="Polar residues" evidence="2">
    <location>
        <begin position="666"/>
        <end position="682"/>
    </location>
</feature>
<feature type="transmembrane region" description="Helical" evidence="3">
    <location>
        <begin position="1376"/>
        <end position="1399"/>
    </location>
</feature>
<feature type="compositionally biased region" description="Basic residues" evidence="2">
    <location>
        <begin position="448"/>
        <end position="463"/>
    </location>
</feature>
<feature type="compositionally biased region" description="Polar residues" evidence="2">
    <location>
        <begin position="720"/>
        <end position="757"/>
    </location>
</feature>
<feature type="region of interest" description="Disordered" evidence="2">
    <location>
        <begin position="444"/>
        <end position="472"/>
    </location>
</feature>
<dbReference type="EMBL" id="WNTK01000010">
    <property type="protein sequence ID" value="KAG9476726.1"/>
    <property type="molecule type" value="Genomic_DNA"/>
</dbReference>
<keyword evidence="4" id="KW-0732">Signal</keyword>
<dbReference type="OrthoDB" id="10055523at2759"/>
<evidence type="ECO:0000313" key="6">
    <source>
        <dbReference type="EMBL" id="KAG9476726.1"/>
    </source>
</evidence>
<feature type="compositionally biased region" description="Polar residues" evidence="2">
    <location>
        <begin position="956"/>
        <end position="996"/>
    </location>
</feature>
<feature type="compositionally biased region" description="Basic residues" evidence="2">
    <location>
        <begin position="815"/>
        <end position="824"/>
    </location>
</feature>
<dbReference type="InterPro" id="IPR000742">
    <property type="entry name" value="EGF"/>
</dbReference>
<feature type="region of interest" description="Disordered" evidence="2">
    <location>
        <begin position="554"/>
        <end position="573"/>
    </location>
</feature>
<feature type="compositionally biased region" description="Polar residues" evidence="2">
    <location>
        <begin position="887"/>
        <end position="896"/>
    </location>
</feature>
<protein>
    <recommendedName>
        <fullName evidence="5">EGF-like domain-containing protein</fullName>
    </recommendedName>
</protein>
<comment type="caution">
    <text evidence="6">The sequence shown here is derived from an EMBL/GenBank/DDBJ whole genome shotgun (WGS) entry which is preliminary data.</text>
</comment>
<evidence type="ECO:0000259" key="5">
    <source>
        <dbReference type="PROSITE" id="PS50026"/>
    </source>
</evidence>
<evidence type="ECO:0000256" key="1">
    <source>
        <dbReference type="PROSITE-ProRule" id="PRU00076"/>
    </source>
</evidence>
<feature type="compositionally biased region" description="Polar residues" evidence="2">
    <location>
        <begin position="1056"/>
        <end position="1067"/>
    </location>
</feature>
<feature type="region of interest" description="Disordered" evidence="2">
    <location>
        <begin position="803"/>
        <end position="838"/>
    </location>
</feature>
<evidence type="ECO:0000256" key="2">
    <source>
        <dbReference type="SAM" id="MobiDB-lite"/>
    </source>
</evidence>
<feature type="region of interest" description="Disordered" evidence="2">
    <location>
        <begin position="1478"/>
        <end position="1497"/>
    </location>
</feature>
<feature type="compositionally biased region" description="Polar residues" evidence="2">
    <location>
        <begin position="1144"/>
        <end position="1163"/>
    </location>
</feature>
<keyword evidence="3" id="KW-0472">Membrane</keyword>
<name>A0A8J6EXZ0_ELECQ</name>
<sequence>MIRFLLLLLLLPGAELFTSDTYEVETFTTTTSGSQFTTAVTTQTTPRKLLGSRTPSKKTPVRSPGSKHGKILNPPTINTSTMTDDTQAVQGIINTTSWKHKTSTHKDISSTQNITHWHPTKMPVTAKNHQQRESSIRKPIIKKVPTPPSKLKSMMKTTMRNPSARYQNPLHIHHKNVTIRPGMGHFHYSNVSTGVTELAKSHRAVTALRNSLKLGQKDVSPAVDRVKQLPLEQLKDRANGTSVLLSAVINNRSQSVTDNINHITHSFPNSSFVHGKKSVLHKLNSLNTSEHMWRAENMSMVHQIDKDLLTPGLLKGIDLPGARQSEVMQELNSKITVRVPDTNVIYNYTKQNLRDTAELPEPGQDGTIHLERDKMSRVSPTEPVEIGTMVNGTERTSGTQSLPKSHSGMGEVTQVQTQVWTTVQSIIQANNNVEQQYRTRTELTTGGHSHRNQTHSHRHHKHSSLGGHKQSDNTVLQHTVTSPGRLSGTNRHHLRHLHNFTHPHEHNEHWMQHQISSAQVPLVQVGKQVHTSQSPHQGANTSFYKGQAAIKNGSNTGDLSHLRNNFSEPEATTSGPWKLFTIAEPKLTTENLQNPTTISHLTTQNQQVFTTLYEPLITDNKTGPYKLQGLEEESLPSLYQNITIKPVTQKHLSTQSTTYNTTKGFQMKLTTQTQPRLTSQSTTHKKTEVTVNSSQKITTEVELTTWSQPKLLEQTGPWEPTQNHPDLTTHSSPNQSTWTYSGLSTETQSTKVKIGSSTEPLLTSSSITDTHPHLYKVTEPPLTTHSPPDHVTLRDFKETQTELSTNNQYKEHRTSPHSRTKPITHSHTESLTQTDLTLNRVRSTTQTGPFTKVNAESSTPITITDPMSWMQTEPATKETEPTTQAESTTRNQVYSVTQTESITKTTTGWVAKTQTVSPLQTEPNKTNSNSKSPVHKEMTTESYTELPTQSQHIIKGTTQTTSKPRRMSTTPRGTLKNNETESITPKTEPFNQTTTMGYDGDETKSTMQTEPTSKIHLNPITPYLHISSTHGGHFKSTQALPDLATQTYPQNITKSTSELTTTEQPGIQTAKERVTSVSSMPSISDDHVTTHTTTQPWTKVFSPSLTSEHEHKDSRWDSGPTLSSDVPIFNPTRSHTSERDRANGLTTVKSSPTESKSVTSPQSNMFTTQTLGEMMSVQPGRDRIFIVDEQQPVFKVQSINVTYKMNMTHHAACEQLDSCKPLLLQELTSAYKSSPGFDRIEILNVTVAGTALEYKVLFSVRPGSLMSAVQELVLSDPSVLFGSSEKLLAYRMYNTTLTDNHADPCTDWFACPRSFQCVPLRKLSALCLSPCHSIFCHNNGICIHRKGQDPECQCPIGRDFWYMGQTCDYRMTHHRLAAIACAVVFCIIICAAAAVFILVRRFQTQILQQKVAQTQSSYRRFSRFDDVPTHFWCPSQTWLTASASLNSLDNPAFSSSEEVFPLQALGSCVCGCQDGARSSSQTNQPQQPARPPPRLETSCSSVNDLMIDSGKASDVSVCSWPMEPIHWTPFPILHQLSLQSPVRASLSDAIMGKSDHAPRKQLFMAPTVK</sequence>
<keyword evidence="1" id="KW-0245">EGF-like domain</keyword>
<comment type="caution">
    <text evidence="1">Lacks conserved residue(s) required for the propagation of feature annotation.</text>
</comment>
<reference evidence="6" key="1">
    <citation type="thesis" date="2020" institute="ProQuest LLC" country="789 East Eisenhower Parkway, Ann Arbor, MI, USA">
        <title>Comparative Genomics and Chromosome Evolution.</title>
        <authorList>
            <person name="Mudd A.B."/>
        </authorList>
    </citation>
    <scope>NUCLEOTIDE SEQUENCE</scope>
    <source>
        <strain evidence="6">HN-11 Male</strain>
        <tissue evidence="6">Kidney and liver</tissue>
    </source>
</reference>
<feature type="domain" description="EGF-like" evidence="5">
    <location>
        <begin position="1328"/>
        <end position="1368"/>
    </location>
</feature>
<keyword evidence="3" id="KW-1133">Transmembrane helix</keyword>
<feature type="region of interest" description="Disordered" evidence="2">
    <location>
        <begin position="956"/>
        <end position="1006"/>
    </location>
</feature>
<keyword evidence="3" id="KW-0812">Transmembrane</keyword>
<dbReference type="Proteomes" id="UP000770717">
    <property type="component" value="Unassembled WGS sequence"/>
</dbReference>
<feature type="compositionally biased region" description="Basic residues" evidence="2">
    <location>
        <begin position="55"/>
        <end position="70"/>
    </location>
</feature>
<feature type="signal peptide" evidence="4">
    <location>
        <begin position="1"/>
        <end position="16"/>
    </location>
</feature>
<dbReference type="PROSITE" id="PS50026">
    <property type="entry name" value="EGF_3"/>
    <property type="match status" value="1"/>
</dbReference>
<feature type="compositionally biased region" description="Polar residues" evidence="2">
    <location>
        <begin position="825"/>
        <end position="838"/>
    </location>
</feature>
<proteinExistence type="predicted"/>
<feature type="region of interest" description="Disordered" evidence="2">
    <location>
        <begin position="1056"/>
        <end position="1163"/>
    </location>
</feature>
<accession>A0A8J6EXZ0</accession>
<gene>
    <name evidence="6" type="ORF">GDO78_002233</name>
</gene>
<dbReference type="CDD" id="cd00054">
    <property type="entry name" value="EGF_CA"/>
    <property type="match status" value="1"/>
</dbReference>
<feature type="region of interest" description="Disordered" evidence="2">
    <location>
        <begin position="708"/>
        <end position="757"/>
    </location>
</feature>
<feature type="chain" id="PRO_5035310916" description="EGF-like domain-containing protein" evidence="4">
    <location>
        <begin position="17"/>
        <end position="1569"/>
    </location>
</feature>
<organism evidence="6 7">
    <name type="scientific">Eleutherodactylus coqui</name>
    <name type="common">Puerto Rican coqui</name>
    <dbReference type="NCBI Taxonomy" id="57060"/>
    <lineage>
        <taxon>Eukaryota</taxon>
        <taxon>Metazoa</taxon>
        <taxon>Chordata</taxon>
        <taxon>Craniata</taxon>
        <taxon>Vertebrata</taxon>
        <taxon>Euteleostomi</taxon>
        <taxon>Amphibia</taxon>
        <taxon>Batrachia</taxon>
        <taxon>Anura</taxon>
        <taxon>Neobatrachia</taxon>
        <taxon>Hyloidea</taxon>
        <taxon>Eleutherodactylidae</taxon>
        <taxon>Eleutherodactylinae</taxon>
        <taxon>Eleutherodactylus</taxon>
        <taxon>Eleutherodactylus</taxon>
    </lineage>
</organism>